<keyword evidence="1" id="KW-1133">Transmembrane helix</keyword>
<reference evidence="2" key="1">
    <citation type="submission" date="2018-06" db="EMBL/GenBank/DDBJ databases">
        <authorList>
            <person name="Zhirakovskaya E."/>
        </authorList>
    </citation>
    <scope>NUCLEOTIDE SEQUENCE</scope>
</reference>
<feature type="transmembrane region" description="Helical" evidence="1">
    <location>
        <begin position="112"/>
        <end position="133"/>
    </location>
</feature>
<keyword evidence="1" id="KW-0812">Transmembrane</keyword>
<sequence>MNKKLLETYALSVCFVSMGCLSIFSGIFLYAIVEISFSDEMNQSRMYYPPQFYNQGTVNIHPIVPPIAGQQLPPIPEQKESAMNSGEINTLISENSARNIAVERDYMKSESIMSMVKSAIVVLISSIVFAFHWRIAKRART</sequence>
<dbReference type="PROSITE" id="PS51257">
    <property type="entry name" value="PROKAR_LIPOPROTEIN"/>
    <property type="match status" value="1"/>
</dbReference>
<dbReference type="AlphaFoldDB" id="A0A3B0VMY6"/>
<feature type="transmembrane region" description="Helical" evidence="1">
    <location>
        <begin position="9"/>
        <end position="33"/>
    </location>
</feature>
<organism evidence="2">
    <name type="scientific">hydrothermal vent metagenome</name>
    <dbReference type="NCBI Taxonomy" id="652676"/>
    <lineage>
        <taxon>unclassified sequences</taxon>
        <taxon>metagenomes</taxon>
        <taxon>ecological metagenomes</taxon>
    </lineage>
</organism>
<protein>
    <submittedName>
        <fullName evidence="2">Uncharacterized protein</fullName>
    </submittedName>
</protein>
<keyword evidence="1" id="KW-0472">Membrane</keyword>
<gene>
    <name evidence="2" type="ORF">MNBD_GAMMA04-1520</name>
</gene>
<evidence type="ECO:0000256" key="1">
    <source>
        <dbReference type="SAM" id="Phobius"/>
    </source>
</evidence>
<name>A0A3B0VMY6_9ZZZZ</name>
<proteinExistence type="predicted"/>
<dbReference type="EMBL" id="UOFB01000033">
    <property type="protein sequence ID" value="VAW44311.1"/>
    <property type="molecule type" value="Genomic_DNA"/>
</dbReference>
<evidence type="ECO:0000313" key="2">
    <source>
        <dbReference type="EMBL" id="VAW44311.1"/>
    </source>
</evidence>
<accession>A0A3B0VMY6</accession>